<dbReference type="EMBL" id="CACRXK020002449">
    <property type="protein sequence ID" value="CAB3994379.1"/>
    <property type="molecule type" value="Genomic_DNA"/>
</dbReference>
<dbReference type="InterPro" id="IPR000477">
    <property type="entry name" value="RT_dom"/>
</dbReference>
<dbReference type="PROSITE" id="PS50878">
    <property type="entry name" value="RT_POL"/>
    <property type="match status" value="1"/>
</dbReference>
<gene>
    <name evidence="1" type="ORF">PACLA_8A055961</name>
</gene>
<protein>
    <submittedName>
        <fullName evidence="1">Uncharacterized protein</fullName>
    </submittedName>
</protein>
<organism evidence="1 2">
    <name type="scientific">Paramuricea clavata</name>
    <name type="common">Red gorgonian</name>
    <name type="synonym">Violescent sea-whip</name>
    <dbReference type="NCBI Taxonomy" id="317549"/>
    <lineage>
        <taxon>Eukaryota</taxon>
        <taxon>Metazoa</taxon>
        <taxon>Cnidaria</taxon>
        <taxon>Anthozoa</taxon>
        <taxon>Octocorallia</taxon>
        <taxon>Malacalcyonacea</taxon>
        <taxon>Plexauridae</taxon>
        <taxon>Paramuricea</taxon>
    </lineage>
</organism>
<keyword evidence="2" id="KW-1185">Reference proteome</keyword>
<accession>A0A7D9I082</accession>
<proteinExistence type="predicted"/>
<evidence type="ECO:0000313" key="2">
    <source>
        <dbReference type="Proteomes" id="UP001152795"/>
    </source>
</evidence>
<reference evidence="1" key="1">
    <citation type="submission" date="2020-04" db="EMBL/GenBank/DDBJ databases">
        <authorList>
            <person name="Alioto T."/>
            <person name="Alioto T."/>
            <person name="Gomez Garrido J."/>
        </authorList>
    </citation>
    <scope>NUCLEOTIDE SEQUENCE</scope>
    <source>
        <strain evidence="1">A484AB</strain>
    </source>
</reference>
<dbReference type="AlphaFoldDB" id="A0A7D9I082"/>
<dbReference type="Pfam" id="PF00078">
    <property type="entry name" value="RVT_1"/>
    <property type="match status" value="1"/>
</dbReference>
<dbReference type="PANTHER" id="PTHR33332">
    <property type="entry name" value="REVERSE TRANSCRIPTASE DOMAIN-CONTAINING PROTEIN"/>
    <property type="match status" value="1"/>
</dbReference>
<evidence type="ECO:0000313" key="1">
    <source>
        <dbReference type="EMBL" id="CAB3994379.1"/>
    </source>
</evidence>
<dbReference type="Pfam" id="PF20700">
    <property type="entry name" value="Mutator"/>
    <property type="match status" value="1"/>
</dbReference>
<name>A0A7D9I082_PARCT</name>
<sequence length="563" mass="63831">MGTQQHIIKLFRGSLKDECIPKKLECIGHVQKRVGSRLRKLKSANKGLKLADGKGLGGKGRLTDGKIDVLQNYYGLAVRENLDDVDQMAKSIKASLYHVASTDLNPQHHLCPNGEDSWCGYKRDEESYKHKNGIPECIVKKIKPIFDELSQPQLLQKCTHGMTQNVNECLNGLIWDRCPKTTYVEHETVALSTYLAVVKFNDGDISFLKIFEDLDIKPGSFTAQVGEPQPYNYINGAFSNPIEMTCGVPQGSCLGPLLFSLFVNDLPTVLTTADITLYADDSTPFQSGHNARLISDKLQLDLSKVELWVSENRLVLNADKTNSIFIGSRQKIKSAPSLNLSIKDKIIEQLPCVKLLGVQVDENLSWKQHCEDLLKDCSKALGLLFKFSRYIPSKVLKIIAEALILSKLNYCCTVWGSAQNQESINNLQKLQNKAARLILGYKVDEISRENLHDEIGWLTVRQRIHVRTLMVLHNVLYSGEPNAIYVNFKPFEITHEHNTRFSSRCRSDNMLLEKPMLKKKTFLARAFRTRAIRLWNNLDYTIKIISSKSMFKSAVLKQLDWFI</sequence>
<comment type="caution">
    <text evidence="1">The sequence shown here is derived from an EMBL/GenBank/DDBJ whole genome shotgun (WGS) entry which is preliminary data.</text>
</comment>
<dbReference type="Proteomes" id="UP001152795">
    <property type="component" value="Unassembled WGS sequence"/>
</dbReference>
<dbReference type="OrthoDB" id="7763192at2759"/>
<dbReference type="InterPro" id="IPR049012">
    <property type="entry name" value="Mutator_transp_dom"/>
</dbReference>